<dbReference type="EMBL" id="CP043494">
    <property type="protein sequence ID" value="WNG49141.1"/>
    <property type="molecule type" value="Genomic_DNA"/>
</dbReference>
<evidence type="ECO:0000313" key="1">
    <source>
        <dbReference type="EMBL" id="WNG49141.1"/>
    </source>
</evidence>
<evidence type="ECO:0008006" key="3">
    <source>
        <dbReference type="Google" id="ProtNLM"/>
    </source>
</evidence>
<name>A0ABY9X165_9BACT</name>
<proteinExistence type="predicted"/>
<sequence>MGRVDFDDESLWPLLLVGYVGTPSPEQQEEYQARLSACLRRGEKYVSIIDMRAFTGVPPAQRQRMAQFLREHEALFRQVGLGTCLLITSPVVRLVVSVIFHLKPMPAPYYVAPTMAAALDWVLGQLEAAGLTEEAARIRQNSERLAYGRTG</sequence>
<reference evidence="1 2" key="1">
    <citation type="submission" date="2019-08" db="EMBL/GenBank/DDBJ databases">
        <title>Archangium and Cystobacter genomes.</title>
        <authorList>
            <person name="Chen I.-C.K."/>
            <person name="Wielgoss S."/>
        </authorList>
    </citation>
    <scope>NUCLEOTIDE SEQUENCE [LARGE SCALE GENOMIC DNA]</scope>
    <source>
        <strain evidence="1 2">Cbm 6</strain>
    </source>
</reference>
<gene>
    <name evidence="1" type="ORF">F0U60_37280</name>
</gene>
<protein>
    <recommendedName>
        <fullName evidence="3">STAS/SEC14 domain-containing protein</fullName>
    </recommendedName>
</protein>
<accession>A0ABY9X165</accession>
<keyword evidence="2" id="KW-1185">Reference proteome</keyword>
<evidence type="ECO:0000313" key="2">
    <source>
        <dbReference type="Proteomes" id="UP001611383"/>
    </source>
</evidence>
<dbReference type="RefSeq" id="WP_395806814.1">
    <property type="nucleotide sequence ID" value="NZ_CP043494.1"/>
</dbReference>
<organism evidence="1 2">
    <name type="scientific">Archangium minus</name>
    <dbReference type="NCBI Taxonomy" id="83450"/>
    <lineage>
        <taxon>Bacteria</taxon>
        <taxon>Pseudomonadati</taxon>
        <taxon>Myxococcota</taxon>
        <taxon>Myxococcia</taxon>
        <taxon>Myxococcales</taxon>
        <taxon>Cystobacterineae</taxon>
        <taxon>Archangiaceae</taxon>
        <taxon>Archangium</taxon>
    </lineage>
</organism>
<dbReference type="Proteomes" id="UP001611383">
    <property type="component" value="Chromosome"/>
</dbReference>